<dbReference type="EMBL" id="JBHUOM010000001">
    <property type="protein sequence ID" value="MFD2932527.1"/>
    <property type="molecule type" value="Genomic_DNA"/>
</dbReference>
<accession>A0ABW6ADM5</accession>
<dbReference type="PANTHER" id="PTHR46401">
    <property type="entry name" value="GLYCOSYLTRANSFERASE WBBK-RELATED"/>
    <property type="match status" value="1"/>
</dbReference>
<dbReference type="RefSeq" id="WP_381496723.1">
    <property type="nucleotide sequence ID" value="NZ_JBHUOM010000001.1"/>
</dbReference>
<keyword evidence="1" id="KW-0808">Transferase</keyword>
<dbReference type="Pfam" id="PF00534">
    <property type="entry name" value="Glycos_transf_1"/>
    <property type="match status" value="1"/>
</dbReference>
<sequence>MENLVVVNARFLTQPITGTQRFAIELCRELKKLLPNLVLIAPNNIIHPDIAKELNVQVVGKIRKGIIWEQIELPIILRRYGNPLLINLCNLAPIFYSNNLVSILDLSFHLHPEWFSTKFSTLYNFFIPRAAIRAKRVITISNSSKNDIVKYFGVPQSEIDIVYPSVSNNFLNPPPLSSLNPYGKYVLAVSSIDPRKNFIGLIRAFKACNLMDTKLVIVGSEHKVFADSNIKEEVGGNKQIVFTGYIQDSELVELYQHALVFAYPSFFEGFGIPPLEAMACGCPTLVSNTTSLPEVCGEASVYVDPYDTISIRDGLLSILSNDQMRTELIRRGYEQISKFNWHQSAMKLADIIRRIDRTERPIEVPSVFKSSESKL</sequence>
<evidence type="ECO:0000256" key="1">
    <source>
        <dbReference type="ARBA" id="ARBA00022679"/>
    </source>
</evidence>
<feature type="domain" description="Glycosyltransferase subfamily 4-like N-terminal" evidence="3">
    <location>
        <begin position="17"/>
        <end position="166"/>
    </location>
</feature>
<keyword evidence="5" id="KW-1185">Reference proteome</keyword>
<evidence type="ECO:0000313" key="5">
    <source>
        <dbReference type="Proteomes" id="UP001597512"/>
    </source>
</evidence>
<gene>
    <name evidence="4" type="ORF">ACFS25_01970</name>
</gene>
<dbReference type="Gene3D" id="3.40.50.2000">
    <property type="entry name" value="Glycogen Phosphorylase B"/>
    <property type="match status" value="2"/>
</dbReference>
<name>A0ABW6ADM5_9BACT</name>
<organism evidence="4 5">
    <name type="scientific">Spirosoma flavum</name>
    <dbReference type="NCBI Taxonomy" id="2048557"/>
    <lineage>
        <taxon>Bacteria</taxon>
        <taxon>Pseudomonadati</taxon>
        <taxon>Bacteroidota</taxon>
        <taxon>Cytophagia</taxon>
        <taxon>Cytophagales</taxon>
        <taxon>Cytophagaceae</taxon>
        <taxon>Spirosoma</taxon>
    </lineage>
</organism>
<protein>
    <submittedName>
        <fullName evidence="4">Glycosyltransferase family 4 protein</fullName>
    </submittedName>
</protein>
<dbReference type="InterPro" id="IPR001296">
    <property type="entry name" value="Glyco_trans_1"/>
</dbReference>
<evidence type="ECO:0000259" key="2">
    <source>
        <dbReference type="Pfam" id="PF00534"/>
    </source>
</evidence>
<dbReference type="PANTHER" id="PTHR46401:SF2">
    <property type="entry name" value="GLYCOSYLTRANSFERASE WBBK-RELATED"/>
    <property type="match status" value="1"/>
</dbReference>
<comment type="caution">
    <text evidence="4">The sequence shown here is derived from an EMBL/GenBank/DDBJ whole genome shotgun (WGS) entry which is preliminary data.</text>
</comment>
<dbReference type="Pfam" id="PF13439">
    <property type="entry name" value="Glyco_transf_4"/>
    <property type="match status" value="1"/>
</dbReference>
<feature type="domain" description="Glycosyl transferase family 1" evidence="2">
    <location>
        <begin position="183"/>
        <end position="334"/>
    </location>
</feature>
<dbReference type="InterPro" id="IPR028098">
    <property type="entry name" value="Glyco_trans_4-like_N"/>
</dbReference>
<dbReference type="SUPFAM" id="SSF53756">
    <property type="entry name" value="UDP-Glycosyltransferase/glycogen phosphorylase"/>
    <property type="match status" value="1"/>
</dbReference>
<evidence type="ECO:0000259" key="3">
    <source>
        <dbReference type="Pfam" id="PF13439"/>
    </source>
</evidence>
<dbReference type="CDD" id="cd03809">
    <property type="entry name" value="GT4_MtfB-like"/>
    <property type="match status" value="1"/>
</dbReference>
<evidence type="ECO:0000313" key="4">
    <source>
        <dbReference type="EMBL" id="MFD2932527.1"/>
    </source>
</evidence>
<dbReference type="Proteomes" id="UP001597512">
    <property type="component" value="Unassembled WGS sequence"/>
</dbReference>
<reference evidence="5" key="1">
    <citation type="journal article" date="2019" name="Int. J. Syst. Evol. Microbiol.">
        <title>The Global Catalogue of Microorganisms (GCM) 10K type strain sequencing project: providing services to taxonomists for standard genome sequencing and annotation.</title>
        <authorList>
            <consortium name="The Broad Institute Genomics Platform"/>
            <consortium name="The Broad Institute Genome Sequencing Center for Infectious Disease"/>
            <person name="Wu L."/>
            <person name="Ma J."/>
        </authorList>
    </citation>
    <scope>NUCLEOTIDE SEQUENCE [LARGE SCALE GENOMIC DNA]</scope>
    <source>
        <strain evidence="5">KCTC 52490</strain>
    </source>
</reference>
<proteinExistence type="predicted"/>